<protein>
    <submittedName>
        <fullName evidence="1">Uncharacterized protein</fullName>
    </submittedName>
</protein>
<evidence type="ECO:0000313" key="1">
    <source>
        <dbReference type="EMBL" id="KAK0058625.1"/>
    </source>
</evidence>
<feature type="non-terminal residue" evidence="1">
    <location>
        <position position="69"/>
    </location>
</feature>
<dbReference type="EMBL" id="JASAOG010000047">
    <property type="protein sequence ID" value="KAK0058625.1"/>
    <property type="molecule type" value="Genomic_DNA"/>
</dbReference>
<gene>
    <name evidence="1" type="ORF">Bpfe_011930</name>
</gene>
<proteinExistence type="predicted"/>
<reference evidence="1" key="1">
    <citation type="journal article" date="2023" name="PLoS Negl. Trop. Dis.">
        <title>A genome sequence for Biomphalaria pfeifferi, the major vector snail for the human-infecting parasite Schistosoma mansoni.</title>
        <authorList>
            <person name="Bu L."/>
            <person name="Lu L."/>
            <person name="Laidemitt M.R."/>
            <person name="Zhang S.M."/>
            <person name="Mutuku M."/>
            <person name="Mkoji G."/>
            <person name="Steinauer M."/>
            <person name="Loker E.S."/>
        </authorList>
    </citation>
    <scope>NUCLEOTIDE SEQUENCE</scope>
    <source>
        <strain evidence="1">KasaAsao</strain>
    </source>
</reference>
<name>A0AAD8FBT1_BIOPF</name>
<dbReference type="Proteomes" id="UP001233172">
    <property type="component" value="Unassembled WGS sequence"/>
</dbReference>
<sequence length="69" mass="8110">DQKSTFHCCVRRNKVKPKSEKQEKKDNNFSLIVKLVGSVLEESDEGYSIESEHNLRNFLFKLINLLKKE</sequence>
<feature type="non-terminal residue" evidence="1">
    <location>
        <position position="1"/>
    </location>
</feature>
<keyword evidence="2" id="KW-1185">Reference proteome</keyword>
<dbReference type="AlphaFoldDB" id="A0AAD8FBT1"/>
<organism evidence="1 2">
    <name type="scientific">Biomphalaria pfeifferi</name>
    <name type="common">Bloodfluke planorb</name>
    <name type="synonym">Freshwater snail</name>
    <dbReference type="NCBI Taxonomy" id="112525"/>
    <lineage>
        <taxon>Eukaryota</taxon>
        <taxon>Metazoa</taxon>
        <taxon>Spiralia</taxon>
        <taxon>Lophotrochozoa</taxon>
        <taxon>Mollusca</taxon>
        <taxon>Gastropoda</taxon>
        <taxon>Heterobranchia</taxon>
        <taxon>Euthyneura</taxon>
        <taxon>Panpulmonata</taxon>
        <taxon>Hygrophila</taxon>
        <taxon>Lymnaeoidea</taxon>
        <taxon>Planorbidae</taxon>
        <taxon>Biomphalaria</taxon>
    </lineage>
</organism>
<evidence type="ECO:0000313" key="2">
    <source>
        <dbReference type="Proteomes" id="UP001233172"/>
    </source>
</evidence>
<accession>A0AAD8FBT1</accession>
<reference evidence="1" key="2">
    <citation type="submission" date="2023-04" db="EMBL/GenBank/DDBJ databases">
        <authorList>
            <person name="Bu L."/>
            <person name="Lu L."/>
            <person name="Laidemitt M.R."/>
            <person name="Zhang S.M."/>
            <person name="Mutuku M."/>
            <person name="Mkoji G."/>
            <person name="Steinauer M."/>
            <person name="Loker E.S."/>
        </authorList>
    </citation>
    <scope>NUCLEOTIDE SEQUENCE</scope>
    <source>
        <strain evidence="1">KasaAsao</strain>
        <tissue evidence="1">Whole Snail</tissue>
    </source>
</reference>
<comment type="caution">
    <text evidence="1">The sequence shown here is derived from an EMBL/GenBank/DDBJ whole genome shotgun (WGS) entry which is preliminary data.</text>
</comment>